<accession>A0A917NNB8</accession>
<dbReference type="EMBL" id="BMMU01000002">
    <property type="protein sequence ID" value="GGJ13682.1"/>
    <property type="molecule type" value="Genomic_DNA"/>
</dbReference>
<dbReference type="Proteomes" id="UP000625682">
    <property type="component" value="Unassembled WGS sequence"/>
</dbReference>
<proteinExistence type="predicted"/>
<evidence type="ECO:0000313" key="1">
    <source>
        <dbReference type="EMBL" id="GGJ13682.1"/>
    </source>
</evidence>
<keyword evidence="2" id="KW-1185">Reference proteome</keyword>
<organism evidence="1 2">
    <name type="scientific">Streptomyces lacrimifluminis</name>
    <dbReference type="NCBI Taxonomy" id="1500077"/>
    <lineage>
        <taxon>Bacteria</taxon>
        <taxon>Bacillati</taxon>
        <taxon>Actinomycetota</taxon>
        <taxon>Actinomycetes</taxon>
        <taxon>Kitasatosporales</taxon>
        <taxon>Streptomycetaceae</taxon>
        <taxon>Streptomyces</taxon>
    </lineage>
</organism>
<comment type="caution">
    <text evidence="1">The sequence shown here is derived from an EMBL/GenBank/DDBJ whole genome shotgun (WGS) entry which is preliminary data.</text>
</comment>
<evidence type="ECO:0000313" key="2">
    <source>
        <dbReference type="Proteomes" id="UP000625682"/>
    </source>
</evidence>
<dbReference type="RefSeq" id="WP_189145793.1">
    <property type="nucleotide sequence ID" value="NZ_BAABER010000006.1"/>
</dbReference>
<reference evidence="1" key="1">
    <citation type="journal article" date="2014" name="Int. J. Syst. Evol. Microbiol.">
        <title>Complete genome sequence of Corynebacterium casei LMG S-19264T (=DSM 44701T), isolated from a smear-ripened cheese.</title>
        <authorList>
            <consortium name="US DOE Joint Genome Institute (JGI-PGF)"/>
            <person name="Walter F."/>
            <person name="Albersmeier A."/>
            <person name="Kalinowski J."/>
            <person name="Ruckert C."/>
        </authorList>
    </citation>
    <scope>NUCLEOTIDE SEQUENCE</scope>
    <source>
        <strain evidence="1">CGMCC 4.7272</strain>
    </source>
</reference>
<gene>
    <name evidence="1" type="ORF">GCM10012282_07510</name>
</gene>
<protein>
    <submittedName>
        <fullName evidence="1">Uncharacterized protein</fullName>
    </submittedName>
</protein>
<reference evidence="1" key="2">
    <citation type="submission" date="2020-09" db="EMBL/GenBank/DDBJ databases">
        <authorList>
            <person name="Sun Q."/>
            <person name="Zhou Y."/>
        </authorList>
    </citation>
    <scope>NUCLEOTIDE SEQUENCE</scope>
    <source>
        <strain evidence="1">CGMCC 4.7272</strain>
    </source>
</reference>
<dbReference type="AlphaFoldDB" id="A0A917NNB8"/>
<sequence length="90" mass="9389">MRLFRASPAAAPRTPDKFIGSYQRAGEGAIGCRGTAVPGSGAVDSDATGTVGERDDARLSQLIGELEQTAQNLGGAARTIEKLADWLDTR</sequence>
<name>A0A917NNB8_9ACTN</name>